<dbReference type="InterPro" id="IPR027417">
    <property type="entry name" value="P-loop_NTPase"/>
</dbReference>
<dbReference type="Proteomes" id="UP000770785">
    <property type="component" value="Unassembled WGS sequence"/>
</dbReference>
<dbReference type="Pfam" id="PF00005">
    <property type="entry name" value="ABC_tran"/>
    <property type="match status" value="1"/>
</dbReference>
<evidence type="ECO:0000313" key="5">
    <source>
        <dbReference type="EMBL" id="NJC26980.1"/>
    </source>
</evidence>
<dbReference type="SMART" id="SM00382">
    <property type="entry name" value="AAA"/>
    <property type="match status" value="1"/>
</dbReference>
<gene>
    <name evidence="5" type="ORF">GGR27_002490</name>
</gene>
<organism evidence="5 6">
    <name type="scientific">Neolewinella antarctica</name>
    <dbReference type="NCBI Taxonomy" id="442734"/>
    <lineage>
        <taxon>Bacteria</taxon>
        <taxon>Pseudomonadati</taxon>
        <taxon>Bacteroidota</taxon>
        <taxon>Saprospiria</taxon>
        <taxon>Saprospirales</taxon>
        <taxon>Lewinellaceae</taxon>
        <taxon>Neolewinella</taxon>
    </lineage>
</organism>
<evidence type="ECO:0000313" key="6">
    <source>
        <dbReference type="Proteomes" id="UP000770785"/>
    </source>
</evidence>
<sequence>MIETFQLSKVYSRQEVLSGLNLRCEAGQSIALIGPNGAGKTTLSKIILGQVIASSGRVEVNGIDINRGPDYRRELGYMPQVSRFPVRMKTHQLFKLMRRLRPDVGEGEYDTELYEELEIDGMKNKALGALSGGMRQRVSAALAFYFNPRVLILDEPTAGLDPLANEVLKAKIRKCVREQRLVITTSHILNDLEEICNHVIYLLEGKVHFAGSIDELQERTGETRLNRMVVSLIKNKPARAQYQ</sequence>
<keyword evidence="3 5" id="KW-0067">ATP-binding</keyword>
<reference evidence="5 6" key="1">
    <citation type="submission" date="2020-03" db="EMBL/GenBank/DDBJ databases">
        <title>Genomic Encyclopedia of Type Strains, Phase IV (KMG-IV): sequencing the most valuable type-strain genomes for metagenomic binning, comparative biology and taxonomic classification.</title>
        <authorList>
            <person name="Goeker M."/>
        </authorList>
    </citation>
    <scope>NUCLEOTIDE SEQUENCE [LARGE SCALE GENOMIC DNA]</scope>
    <source>
        <strain evidence="5 6">DSM 105096</strain>
    </source>
</reference>
<dbReference type="CDD" id="cd03230">
    <property type="entry name" value="ABC_DR_subfamily_A"/>
    <property type="match status" value="1"/>
</dbReference>
<dbReference type="SUPFAM" id="SSF52540">
    <property type="entry name" value="P-loop containing nucleoside triphosphate hydrolases"/>
    <property type="match status" value="1"/>
</dbReference>
<dbReference type="InterPro" id="IPR003593">
    <property type="entry name" value="AAA+_ATPase"/>
</dbReference>
<dbReference type="InterPro" id="IPR003439">
    <property type="entry name" value="ABC_transporter-like_ATP-bd"/>
</dbReference>
<evidence type="ECO:0000256" key="2">
    <source>
        <dbReference type="ARBA" id="ARBA00022741"/>
    </source>
</evidence>
<dbReference type="InterPro" id="IPR051782">
    <property type="entry name" value="ABC_Transporter_VariousFunc"/>
</dbReference>
<dbReference type="PROSITE" id="PS50893">
    <property type="entry name" value="ABC_TRANSPORTER_2"/>
    <property type="match status" value="1"/>
</dbReference>
<evidence type="ECO:0000256" key="1">
    <source>
        <dbReference type="ARBA" id="ARBA00022448"/>
    </source>
</evidence>
<keyword evidence="1" id="KW-0813">Transport</keyword>
<keyword evidence="2" id="KW-0547">Nucleotide-binding</keyword>
<dbReference type="PANTHER" id="PTHR42939">
    <property type="entry name" value="ABC TRANSPORTER ATP-BINDING PROTEIN ALBC-RELATED"/>
    <property type="match status" value="1"/>
</dbReference>
<comment type="caution">
    <text evidence="5">The sequence shown here is derived from an EMBL/GenBank/DDBJ whole genome shotgun (WGS) entry which is preliminary data.</text>
</comment>
<dbReference type="PANTHER" id="PTHR42939:SF1">
    <property type="entry name" value="ABC TRANSPORTER ATP-BINDING PROTEIN ALBC-RELATED"/>
    <property type="match status" value="1"/>
</dbReference>
<name>A0ABX0XCI2_9BACT</name>
<dbReference type="Gene3D" id="3.40.50.300">
    <property type="entry name" value="P-loop containing nucleotide triphosphate hydrolases"/>
    <property type="match status" value="1"/>
</dbReference>
<protein>
    <submittedName>
        <fullName evidence="5">Cu-processing system ATP-binding protein</fullName>
    </submittedName>
</protein>
<accession>A0ABX0XCI2</accession>
<evidence type="ECO:0000259" key="4">
    <source>
        <dbReference type="PROSITE" id="PS50893"/>
    </source>
</evidence>
<keyword evidence="6" id="KW-1185">Reference proteome</keyword>
<dbReference type="RefSeq" id="WP_168037723.1">
    <property type="nucleotide sequence ID" value="NZ_JAATJH010000003.1"/>
</dbReference>
<dbReference type="GO" id="GO:0005524">
    <property type="term" value="F:ATP binding"/>
    <property type="evidence" value="ECO:0007669"/>
    <property type="project" value="UniProtKB-KW"/>
</dbReference>
<feature type="domain" description="ABC transporter" evidence="4">
    <location>
        <begin position="2"/>
        <end position="229"/>
    </location>
</feature>
<dbReference type="EMBL" id="JAATJH010000003">
    <property type="protein sequence ID" value="NJC26980.1"/>
    <property type="molecule type" value="Genomic_DNA"/>
</dbReference>
<evidence type="ECO:0000256" key="3">
    <source>
        <dbReference type="ARBA" id="ARBA00022840"/>
    </source>
</evidence>
<proteinExistence type="predicted"/>